<dbReference type="AlphaFoldDB" id="A0A0M3IPQ3"/>
<name>A0A0M3IPQ3_ASCLU</name>
<reference evidence="2" key="1">
    <citation type="submission" date="2017-02" db="UniProtKB">
        <authorList>
            <consortium name="WormBaseParasite"/>
        </authorList>
    </citation>
    <scope>IDENTIFICATION</scope>
</reference>
<sequence>MCFRRGSGIISGLYIIITIESLTVGLVFDQSFEALIEYIRSKPENRAMQMVYFYAYCNRNNGSYFNYSLSLLCGTQS</sequence>
<evidence type="ECO:0000313" key="2">
    <source>
        <dbReference type="WBParaSite" id="ALUE_0002073101-mRNA-1"/>
    </source>
</evidence>
<keyword evidence="1" id="KW-1185">Reference proteome</keyword>
<evidence type="ECO:0000313" key="1">
    <source>
        <dbReference type="Proteomes" id="UP000036681"/>
    </source>
</evidence>
<dbReference type="WBParaSite" id="ALUE_0002073101-mRNA-1">
    <property type="protein sequence ID" value="ALUE_0002073101-mRNA-1"/>
    <property type="gene ID" value="ALUE_0002073101"/>
</dbReference>
<protein>
    <submittedName>
        <fullName evidence="2">Uncharacterized protein</fullName>
    </submittedName>
</protein>
<accession>A0A0M3IPQ3</accession>
<organism evidence="1 2">
    <name type="scientific">Ascaris lumbricoides</name>
    <name type="common">Giant roundworm</name>
    <dbReference type="NCBI Taxonomy" id="6252"/>
    <lineage>
        <taxon>Eukaryota</taxon>
        <taxon>Metazoa</taxon>
        <taxon>Ecdysozoa</taxon>
        <taxon>Nematoda</taxon>
        <taxon>Chromadorea</taxon>
        <taxon>Rhabditida</taxon>
        <taxon>Spirurina</taxon>
        <taxon>Ascaridomorpha</taxon>
        <taxon>Ascaridoidea</taxon>
        <taxon>Ascarididae</taxon>
        <taxon>Ascaris</taxon>
    </lineage>
</organism>
<dbReference type="Proteomes" id="UP000036681">
    <property type="component" value="Unplaced"/>
</dbReference>
<proteinExistence type="predicted"/>